<dbReference type="Gene3D" id="1.25.40.10">
    <property type="entry name" value="Tetratricopeptide repeat domain"/>
    <property type="match status" value="1"/>
</dbReference>
<evidence type="ECO:0000256" key="4">
    <source>
        <dbReference type="ARBA" id="ARBA00044493"/>
    </source>
</evidence>
<feature type="region of interest" description="Disordered" evidence="9">
    <location>
        <begin position="59"/>
        <end position="85"/>
    </location>
</feature>
<dbReference type="EMBL" id="KV453855">
    <property type="protein sequence ID" value="ODV84679.1"/>
    <property type="molecule type" value="Genomic_DNA"/>
</dbReference>
<evidence type="ECO:0000313" key="10">
    <source>
        <dbReference type="EMBL" id="ODV84679.1"/>
    </source>
</evidence>
<dbReference type="InterPro" id="IPR011990">
    <property type="entry name" value="TPR-like_helical_dom_sf"/>
</dbReference>
<reference evidence="11" key="1">
    <citation type="submission" date="2016-04" db="EMBL/GenBank/DDBJ databases">
        <title>Comparative genomics of biotechnologically important yeasts.</title>
        <authorList>
            <consortium name="DOE Joint Genome Institute"/>
            <person name="Riley R."/>
            <person name="Haridas S."/>
            <person name="Wolfe K.H."/>
            <person name="Lopes M.R."/>
            <person name="Hittinger C.T."/>
            <person name="Goker M."/>
            <person name="Salamov A."/>
            <person name="Wisecaver J."/>
            <person name="Long T.M."/>
            <person name="Aerts A.L."/>
            <person name="Barry K."/>
            <person name="Choi C."/>
            <person name="Clum A."/>
            <person name="Coughlan A.Y."/>
            <person name="Deshpande S."/>
            <person name="Douglass A.P."/>
            <person name="Hanson S.J."/>
            <person name="Klenk H.-P."/>
            <person name="Labutti K."/>
            <person name="Lapidus A."/>
            <person name="Lindquist E."/>
            <person name="Lipzen A."/>
            <person name="Meier-Kolthoff J.P."/>
            <person name="Ohm R.A."/>
            <person name="Otillar R.P."/>
            <person name="Pangilinan J."/>
            <person name="Peng Y."/>
            <person name="Rokas A."/>
            <person name="Rosa C.A."/>
            <person name="Scheuner C."/>
            <person name="Sibirny A.A."/>
            <person name="Slot J.C."/>
            <person name="Stielow J.B."/>
            <person name="Sun H."/>
            <person name="Kurtzman C.P."/>
            <person name="Blackwell M."/>
            <person name="Grigoriev I.V."/>
            <person name="Jeffries T.W."/>
        </authorList>
    </citation>
    <scope>NUCLEOTIDE SEQUENCE [LARGE SCALE GENOMIC DNA]</scope>
    <source>
        <strain evidence="11">NRRL YB-2248</strain>
    </source>
</reference>
<keyword evidence="3" id="KW-0677">Repeat</keyword>
<dbReference type="STRING" id="983967.A0A1E4SYW0"/>
<comment type="function">
    <text evidence="4">Regulates mitochondrial small subunit maturation by controlling 15S rRNA 5'-end processing. Localizes to the 5' precursor of the 15S rRNA in a position that is subsequently occupied by mS47 in the mature yeast mtSSU. Uses structure and sequence-specific RNA recognition, binding to a single-stranded region of the precursor and specifically recognizing bases -6 to -1. The exchange of Ccm1 for mS47 is coupled to the irreversible removal of precursor rRNA that is accompanied by conformational changes of the mitoribosomal proteins uS5m and mS26. These conformational changes signal completion of 5'-end rRNA processing through protection of the mature 5'-end of the 15S rRNA and stabilization of mS47. The removal of the 5' precursor together with the dissociation of Ccm1 may be catalyzed by the 5'-3' exoribonuclease Pet127. Involved in the specific removal of group I introns in mitochondrial encoded transcripts.</text>
</comment>
<dbReference type="PROSITE" id="PS51375">
    <property type="entry name" value="PPR"/>
    <property type="match status" value="1"/>
</dbReference>
<feature type="compositionally biased region" description="Basic and acidic residues" evidence="9">
    <location>
        <begin position="638"/>
        <end position="651"/>
    </location>
</feature>
<accession>A0A1E4SYW0</accession>
<evidence type="ECO:0000256" key="6">
    <source>
        <dbReference type="ARBA" id="ARBA00044527"/>
    </source>
</evidence>
<organism evidence="10 11">
    <name type="scientific">[Candida] arabinofermentans NRRL YB-2248</name>
    <dbReference type="NCBI Taxonomy" id="983967"/>
    <lineage>
        <taxon>Eukaryota</taxon>
        <taxon>Fungi</taxon>
        <taxon>Dikarya</taxon>
        <taxon>Ascomycota</taxon>
        <taxon>Saccharomycotina</taxon>
        <taxon>Pichiomycetes</taxon>
        <taxon>Pichiales</taxon>
        <taxon>Pichiaceae</taxon>
        <taxon>Ogataea</taxon>
        <taxon>Ogataea/Candida clade</taxon>
    </lineage>
</organism>
<dbReference type="GO" id="GO:0005739">
    <property type="term" value="C:mitochondrion"/>
    <property type="evidence" value="ECO:0007669"/>
    <property type="project" value="UniProtKB-SubCell"/>
</dbReference>
<protein>
    <recommendedName>
        <fullName evidence="6">Mitochondrial 15S rRNA processing factor CCM1</fullName>
    </recommendedName>
</protein>
<dbReference type="OrthoDB" id="185373at2759"/>
<evidence type="ECO:0000256" key="5">
    <source>
        <dbReference type="ARBA" id="ARBA00044511"/>
    </source>
</evidence>
<evidence type="ECO:0000256" key="3">
    <source>
        <dbReference type="ARBA" id="ARBA00022737"/>
    </source>
</evidence>
<evidence type="ECO:0000256" key="9">
    <source>
        <dbReference type="SAM" id="MobiDB-lite"/>
    </source>
</evidence>
<comment type="subunit">
    <text evidence="5">Binds to mitochondrial small subunit 15S rRNA.</text>
</comment>
<keyword evidence="11" id="KW-1185">Reference proteome</keyword>
<evidence type="ECO:0000313" key="11">
    <source>
        <dbReference type="Proteomes" id="UP000094801"/>
    </source>
</evidence>
<comment type="subcellular location">
    <subcellularLocation>
        <location evidence="1">Mitochondrion</location>
    </subcellularLocation>
</comment>
<proteinExistence type="inferred from homology"/>
<gene>
    <name evidence="10" type="ORF">CANARDRAFT_8259</name>
</gene>
<feature type="compositionally biased region" description="Polar residues" evidence="9">
    <location>
        <begin position="60"/>
        <end position="73"/>
    </location>
</feature>
<dbReference type="InterPro" id="IPR002885">
    <property type="entry name" value="PPR_rpt"/>
</dbReference>
<dbReference type="Pfam" id="PF13812">
    <property type="entry name" value="PPR_3"/>
    <property type="match status" value="1"/>
</dbReference>
<feature type="repeat" description="PPR" evidence="7">
    <location>
        <begin position="312"/>
        <end position="346"/>
    </location>
</feature>
<dbReference type="NCBIfam" id="TIGR00756">
    <property type="entry name" value="PPR"/>
    <property type="match status" value="1"/>
</dbReference>
<comment type="similarity">
    <text evidence="2">Belongs to the CCM1 family.</text>
</comment>
<evidence type="ECO:0000256" key="8">
    <source>
        <dbReference type="SAM" id="Coils"/>
    </source>
</evidence>
<evidence type="ECO:0000256" key="2">
    <source>
        <dbReference type="ARBA" id="ARBA00006192"/>
    </source>
</evidence>
<evidence type="ECO:0000256" key="7">
    <source>
        <dbReference type="PROSITE-ProRule" id="PRU00708"/>
    </source>
</evidence>
<feature type="region of interest" description="Disordered" evidence="9">
    <location>
        <begin position="630"/>
        <end position="653"/>
    </location>
</feature>
<dbReference type="PANTHER" id="PTHR47936">
    <property type="entry name" value="PPR_LONG DOMAIN-CONTAINING PROTEIN"/>
    <property type="match status" value="1"/>
</dbReference>
<name>A0A1E4SYW0_9ASCO</name>
<keyword evidence="8" id="KW-0175">Coiled coil</keyword>
<feature type="coiled-coil region" evidence="8">
    <location>
        <begin position="96"/>
        <end position="123"/>
    </location>
</feature>
<evidence type="ECO:0000256" key="1">
    <source>
        <dbReference type="ARBA" id="ARBA00004173"/>
    </source>
</evidence>
<dbReference type="AlphaFoldDB" id="A0A1E4SYW0"/>
<dbReference type="PANTHER" id="PTHR47936:SF1">
    <property type="entry name" value="PENTATRICOPEPTIDE REPEAT-CONTAINING PROTEIN GUN1, CHLOROPLASTIC"/>
    <property type="match status" value="1"/>
</dbReference>
<dbReference type="Proteomes" id="UP000094801">
    <property type="component" value="Unassembled WGS sequence"/>
</dbReference>
<sequence>MLRRSIRTSRSIPTLYQHHHIRNVTFITRKNKTQPTPVHFRIKPNDFKPLNNHINESRFDSIQQTSSHQSKNTGNKKKKKSSVKSALDLKRQIDSLTSFTSQIEKYVQRKEQLKKENELKEELSVDEIEDDASLDEEVDMIFNELISSGQNQNQNQLKLTDGSSTSTSAAYLDKYDEFEGDPLTLFPPPKPYVELPMSLESKLDTETLKFISKSETQNWIPVINHLYENGNGLQGVKSQEVIHLIKSIPRDQRPLVVGKIHEMCLMEDLLSNSGVGLYNCLMSCYNLITVNESVHIIEGLYKDMITKGIQANVTTFGILTQLYAKRKDIDSVRSILNKMQKAGFKPTMEIYTTILQLYVRLNKYDLATDVFTTMKFQSISTAPSSKTYTSMILLDVLNNNIEHALSLVDEMDSLKLEKERRCYIALIKGCSTRKELLTKGWEYVLEYYSKGWGNDQELSEVMLCLAVKDGDLTLVRGLFLNIFNVLRRSNVGKDDEIEGVTSGTALKYLFNGYFHYNGSPRQGFVSDTDERVKAVKIGVLQSCDFELNDGLPFLPTVNLVDDELILKEAEVVFDYHLVKFPKMITPEIIEALLFVFSNRGENIKKFEQLWEKYTYKESTEEIQGKTTIEEPEIITETEESKTETETEKKDSSIPPVVELAESINLKIPRDDRLYNSCMHAARHFKDVIFAQKIWIERGQFRKTERFQKLKPNQQDDLDFKFARSMLSVFTSTGNLMDAYQVVLSSQNRFVWTYYHLKSLISLAETMGYVRIKDELLKVVKKGNKFIKKRN</sequence>